<dbReference type="Proteomes" id="UP000185809">
    <property type="component" value="Unassembled WGS sequence"/>
</dbReference>
<sequence length="515" mass="53148">MARKVLKTKDILTKNKIFAIFFLCFLLFVFVTQVLAVPPISVYAPGASLNPNCAPGSTNCTTGSLYYSGGTDIAVADGGTGVSTLTDGGILLGSGTSAVTATSQPTNGQLLIGSTGVDPVLATITGGTNLTTTNGSGTITLDVDDSFILNTGDIGTGVFDFGGATSIEIVNGTGPTVDTTGEIAIDTNADGNYIDQGWLTYYDGTQIMFVPAFDAIGTPSENDVITYDATNDKWVIEAQSGGLSNIVEDTTPQLGGDLDANSFEIKMVNGDGILDVNGDEIVEFNTNGIAFTGANFIRLSSAATGGDVGILAEGSDSNVGITIDSKGTETIDIGRNGGGVKLGNGLLLFPNSDGVANTYLTTNGSATLSFSVLDISHDTSPALGGDLDTSASDIDISADSNLFYSVSTLTTITGNSNDWAIGDGVYFRVASNELGVYQITGIAGGSDGRVIYITNINTIGGFSGDLTLKNEDANSTAANRFAFSTGADINLREQSTYAFIYDSVISRWRELTIVP</sequence>
<evidence type="ECO:0000313" key="1">
    <source>
        <dbReference type="EMBL" id="OGI88134.1"/>
    </source>
</evidence>
<reference evidence="1 2" key="1">
    <citation type="journal article" date="2016" name="Nat. Commun.">
        <title>Thousands of microbial genomes shed light on interconnected biogeochemical processes in an aquifer system.</title>
        <authorList>
            <person name="Anantharaman K."/>
            <person name="Brown C.T."/>
            <person name="Hug L.A."/>
            <person name="Sharon I."/>
            <person name="Castelle C.J."/>
            <person name="Probst A.J."/>
            <person name="Thomas B.C."/>
            <person name="Singh A."/>
            <person name="Wilkins M.J."/>
            <person name="Karaoz U."/>
            <person name="Brodie E.L."/>
            <person name="Williams K.H."/>
            <person name="Hubbard S.S."/>
            <person name="Banfield J.F."/>
        </authorList>
    </citation>
    <scope>NUCLEOTIDE SEQUENCE [LARGE SCALE GENOMIC DNA]</scope>
</reference>
<protein>
    <submittedName>
        <fullName evidence="1">Uncharacterized protein</fullName>
    </submittedName>
</protein>
<name>A0A1F6X211_9BACT</name>
<evidence type="ECO:0000313" key="2">
    <source>
        <dbReference type="Proteomes" id="UP000185809"/>
    </source>
</evidence>
<organism evidence="1 2">
    <name type="scientific">Candidatus Nomurabacteria bacterium RIFCSPLOWO2_01_FULL_33_24</name>
    <dbReference type="NCBI Taxonomy" id="1801765"/>
    <lineage>
        <taxon>Bacteria</taxon>
        <taxon>Candidatus Nomuraibacteriota</taxon>
    </lineage>
</organism>
<accession>A0A1F6X211</accession>
<dbReference type="AlphaFoldDB" id="A0A1F6X211"/>
<comment type="caution">
    <text evidence="1">The sequence shown here is derived from an EMBL/GenBank/DDBJ whole genome shotgun (WGS) entry which is preliminary data.</text>
</comment>
<proteinExistence type="predicted"/>
<dbReference type="EMBL" id="MFUP01000005">
    <property type="protein sequence ID" value="OGI88134.1"/>
    <property type="molecule type" value="Genomic_DNA"/>
</dbReference>
<gene>
    <name evidence="1" type="ORF">A2995_00140</name>
</gene>